<evidence type="ECO:0000313" key="3">
    <source>
        <dbReference type="Proteomes" id="UP001642720"/>
    </source>
</evidence>
<dbReference type="GeneID" id="300578656"/>
<feature type="region of interest" description="Disordered" evidence="1">
    <location>
        <begin position="171"/>
        <end position="195"/>
    </location>
</feature>
<feature type="region of interest" description="Disordered" evidence="1">
    <location>
        <begin position="1"/>
        <end position="60"/>
    </location>
</feature>
<name>A0ABY2H093_9HYPO</name>
<gene>
    <name evidence="2" type="ORF">CCMA1212_007024</name>
</gene>
<organism evidence="2 3">
    <name type="scientific">Trichoderma ghanense</name>
    <dbReference type="NCBI Taxonomy" id="65468"/>
    <lineage>
        <taxon>Eukaryota</taxon>
        <taxon>Fungi</taxon>
        <taxon>Dikarya</taxon>
        <taxon>Ascomycota</taxon>
        <taxon>Pezizomycotina</taxon>
        <taxon>Sordariomycetes</taxon>
        <taxon>Hypocreomycetidae</taxon>
        <taxon>Hypocreales</taxon>
        <taxon>Hypocreaceae</taxon>
        <taxon>Trichoderma</taxon>
    </lineage>
</organism>
<evidence type="ECO:0000313" key="2">
    <source>
        <dbReference type="EMBL" id="TFB01416.1"/>
    </source>
</evidence>
<sequence>MEDEDRSEGEGADVTDDSRSSSQSGREISSRQTDEMEIEVDGGSGLEATSSSSSSSSWRRCDRPACFLGVLAQAVEANRPWIDPAAVEVPVAQGAAAREGGPYFGVAGRRSQARGTAPVLGLGAVRQLQLFQRGSDGAASIAAMGSSTVHVLSYYGAKRRVDVVRHRWAAVPGSTPDTPPSMAANDAQPQPDKSEQRVTVVVGDSTVATLSRENERTDTAEEWWHSQTPELFRVAPRWCLNSQAAAPSWLTTWQYAIHLARSLNSASRTHFREAGPAQLNSCRVCCRPEPRTSKPDDDSELQGPQTQQPLPDSSSPRQLIRQPGHMWEHLEFEPPRALHSPAASPSPATDRDRICSIAARPEP</sequence>
<keyword evidence="3" id="KW-1185">Reference proteome</keyword>
<evidence type="ECO:0000256" key="1">
    <source>
        <dbReference type="SAM" id="MobiDB-lite"/>
    </source>
</evidence>
<feature type="region of interest" description="Disordered" evidence="1">
    <location>
        <begin position="288"/>
        <end position="363"/>
    </location>
</feature>
<accession>A0ABY2H093</accession>
<feature type="compositionally biased region" description="Acidic residues" evidence="1">
    <location>
        <begin position="1"/>
        <end position="15"/>
    </location>
</feature>
<feature type="compositionally biased region" description="Basic and acidic residues" evidence="1">
    <location>
        <begin position="326"/>
        <end position="336"/>
    </location>
</feature>
<comment type="caution">
    <text evidence="2">The sequence shown here is derived from an EMBL/GenBank/DDBJ whole genome shotgun (WGS) entry which is preliminary data.</text>
</comment>
<protein>
    <submittedName>
        <fullName evidence="2">Uncharacterized protein</fullName>
    </submittedName>
</protein>
<proteinExistence type="predicted"/>
<reference evidence="2 3" key="1">
    <citation type="submission" date="2018-01" db="EMBL/GenBank/DDBJ databases">
        <title>Genome characterization of the sugarcane-associated fungus Trichoderma ghanense CCMA-1212 and their application in lignocelulose bioconversion.</title>
        <authorList>
            <person name="Steindorff A.S."/>
            <person name="Mendes T.D."/>
            <person name="Vilela E.S.D."/>
            <person name="Rodrigues D.S."/>
            <person name="Formighieri E.F."/>
            <person name="Melo I.S."/>
            <person name="Favaro L.C.L."/>
        </authorList>
    </citation>
    <scope>NUCLEOTIDE SEQUENCE [LARGE SCALE GENOMIC DNA]</scope>
    <source>
        <strain evidence="2 3">CCMA-1212</strain>
    </source>
</reference>
<feature type="compositionally biased region" description="Polar residues" evidence="1">
    <location>
        <begin position="302"/>
        <end position="317"/>
    </location>
</feature>
<dbReference type="Proteomes" id="UP001642720">
    <property type="component" value="Unassembled WGS sequence"/>
</dbReference>
<dbReference type="RefSeq" id="XP_073557617.1">
    <property type="nucleotide sequence ID" value="XM_073704206.1"/>
</dbReference>
<dbReference type="EMBL" id="PPTA01000009">
    <property type="protein sequence ID" value="TFB01416.1"/>
    <property type="molecule type" value="Genomic_DNA"/>
</dbReference>